<dbReference type="RefSeq" id="WP_191894036.1">
    <property type="nucleotide sequence ID" value="NZ_BMQD01000003.1"/>
</dbReference>
<dbReference type="Proteomes" id="UP000627984">
    <property type="component" value="Unassembled WGS sequence"/>
</dbReference>
<reference evidence="2" key="2">
    <citation type="submission" date="2022-09" db="EMBL/GenBank/DDBJ databases">
        <authorList>
            <person name="Sun Q."/>
            <person name="Ohkuma M."/>
        </authorList>
    </citation>
    <scope>NUCLEOTIDE SEQUENCE</scope>
    <source>
        <strain evidence="2">JCM 3093</strain>
    </source>
</reference>
<organism evidence="2 3">
    <name type="scientific">Planomonospora parontospora</name>
    <dbReference type="NCBI Taxonomy" id="58119"/>
    <lineage>
        <taxon>Bacteria</taxon>
        <taxon>Bacillati</taxon>
        <taxon>Actinomycetota</taxon>
        <taxon>Actinomycetes</taxon>
        <taxon>Streptosporangiales</taxon>
        <taxon>Streptosporangiaceae</taxon>
        <taxon>Planomonospora</taxon>
    </lineage>
</organism>
<name>A0AA37BDU9_9ACTN</name>
<reference evidence="2" key="1">
    <citation type="journal article" date="2014" name="Int. J. Syst. Evol. Microbiol.">
        <title>Complete genome sequence of Corynebacterium casei LMG S-19264T (=DSM 44701T), isolated from a smear-ripened cheese.</title>
        <authorList>
            <consortium name="US DOE Joint Genome Institute (JGI-PGF)"/>
            <person name="Walter F."/>
            <person name="Albersmeier A."/>
            <person name="Kalinowski J."/>
            <person name="Ruckert C."/>
        </authorList>
    </citation>
    <scope>NUCLEOTIDE SEQUENCE</scope>
    <source>
        <strain evidence="2">JCM 3093</strain>
    </source>
</reference>
<dbReference type="EMBL" id="BMQD01000003">
    <property type="protein sequence ID" value="GGK56065.1"/>
    <property type="molecule type" value="Genomic_DNA"/>
</dbReference>
<gene>
    <name evidence="2" type="ORF">GCM10010126_14640</name>
</gene>
<proteinExistence type="predicted"/>
<protein>
    <recommendedName>
        <fullName evidence="4">DUF4190 domain-containing protein</fullName>
    </recommendedName>
</protein>
<sequence length="136" mass="14679">MATPVQLRPAESAGRRALWLAFASAVMTLMLPMAGLVMSVFALVVSIRAIPALRSVSKPIGTAVAGIAIASAALLFSIMASAFQFYLRDELSAYEECRRGASTVTAQDECLNRLEDSMRKKLPFVEPGQLRFPFGP</sequence>
<keyword evidence="1" id="KW-0812">Transmembrane</keyword>
<feature type="transmembrane region" description="Helical" evidence="1">
    <location>
        <begin position="62"/>
        <end position="87"/>
    </location>
</feature>
<evidence type="ECO:0000256" key="1">
    <source>
        <dbReference type="SAM" id="Phobius"/>
    </source>
</evidence>
<keyword evidence="1" id="KW-1133">Transmembrane helix</keyword>
<feature type="transmembrane region" description="Helical" evidence="1">
    <location>
        <begin position="17"/>
        <end position="50"/>
    </location>
</feature>
<evidence type="ECO:0008006" key="4">
    <source>
        <dbReference type="Google" id="ProtNLM"/>
    </source>
</evidence>
<accession>A0AA37BDU9</accession>
<dbReference type="AlphaFoldDB" id="A0AA37BDU9"/>
<comment type="caution">
    <text evidence="2">The sequence shown here is derived from an EMBL/GenBank/DDBJ whole genome shotgun (WGS) entry which is preliminary data.</text>
</comment>
<evidence type="ECO:0000313" key="2">
    <source>
        <dbReference type="EMBL" id="GGK56065.1"/>
    </source>
</evidence>
<keyword evidence="1" id="KW-0472">Membrane</keyword>
<evidence type="ECO:0000313" key="3">
    <source>
        <dbReference type="Proteomes" id="UP000627984"/>
    </source>
</evidence>